<sequence>MASEKLNRKHEEEQCSTDFALNKKNATPKRKQYSHVLQYREYDLCQGETFIRQSRVISTITHAFLCPHDRRNSAEVTDFCDDFCHNEAIQTYCKGQDFLGSEESRVEEETFSRQMTTRKAKPGPNYQQTLTTSRGIQKTGHLLCATKVLSYLPFVPIISLTDNLLKSPVNHEDCKTEYGKIKEETQKFSKDAIRYVLTTKLCKNDKLIQEYSPLNDPLARSVRKLVTQMITMYRTSYEISVQKLDISANNIFEAFKAVTDNLFEGNNDLITWSRLIALLSFGAQMTLHLYENGMEEFASDTVNFVGTHLGERVTPWIQKQGGWINLYKSFPQDNHVDSTAMKTFSTTVGILATAAAILYTFLS</sequence>
<keyword evidence="2" id="KW-0053">Apoptosis</keyword>
<dbReference type="GeneID" id="111085677"/>
<accession>A0ABM1SBT6</accession>
<dbReference type="RefSeq" id="XP_022241092.1">
    <property type="nucleotide sequence ID" value="XM_022385384.1"/>
</dbReference>
<comment type="similarity">
    <text evidence="1">Belongs to the Bcl-2 family.</text>
</comment>
<dbReference type="PANTHER" id="PTHR11256">
    <property type="entry name" value="BCL-2 RELATED"/>
    <property type="match status" value="1"/>
</dbReference>
<evidence type="ECO:0000313" key="4">
    <source>
        <dbReference type="Proteomes" id="UP000694941"/>
    </source>
</evidence>
<dbReference type="InterPro" id="IPR046371">
    <property type="entry name" value="Bcl-2_BH1-3"/>
</dbReference>
<reference evidence="5 6" key="1">
    <citation type="submission" date="2025-05" db="UniProtKB">
        <authorList>
            <consortium name="RefSeq"/>
        </authorList>
    </citation>
    <scope>IDENTIFICATION</scope>
    <source>
        <tissue evidence="5 6">Muscle</tissue>
    </source>
</reference>
<evidence type="ECO:0000313" key="6">
    <source>
        <dbReference type="RefSeq" id="XP_022241092.1"/>
    </source>
</evidence>
<protein>
    <submittedName>
        <fullName evidence="5 6">Uncharacterized protein LOC111085677</fullName>
    </submittedName>
</protein>
<evidence type="ECO:0000259" key="3">
    <source>
        <dbReference type="SMART" id="SM00337"/>
    </source>
</evidence>
<dbReference type="InterPro" id="IPR036834">
    <property type="entry name" value="Bcl-2-like_sf"/>
</dbReference>
<proteinExistence type="inferred from homology"/>
<dbReference type="CDD" id="cd06845">
    <property type="entry name" value="Bcl-2_like"/>
    <property type="match status" value="1"/>
</dbReference>
<dbReference type="SUPFAM" id="SSF56854">
    <property type="entry name" value="Bcl-2 inhibitors of programmed cell death"/>
    <property type="match status" value="1"/>
</dbReference>
<dbReference type="InterPro" id="IPR002475">
    <property type="entry name" value="Bcl2-like"/>
</dbReference>
<dbReference type="Pfam" id="PF00452">
    <property type="entry name" value="Bcl-2"/>
    <property type="match status" value="1"/>
</dbReference>
<name>A0ABM1SBT6_LIMPO</name>
<dbReference type="InterPro" id="IPR026298">
    <property type="entry name" value="Bcl-2_fam"/>
</dbReference>
<evidence type="ECO:0000256" key="2">
    <source>
        <dbReference type="ARBA" id="ARBA00022703"/>
    </source>
</evidence>
<evidence type="ECO:0000256" key="1">
    <source>
        <dbReference type="ARBA" id="ARBA00009458"/>
    </source>
</evidence>
<dbReference type="SMART" id="SM00337">
    <property type="entry name" value="BCL"/>
    <property type="match status" value="1"/>
</dbReference>
<dbReference type="Gene3D" id="1.10.437.10">
    <property type="entry name" value="Blc2-like"/>
    <property type="match status" value="1"/>
</dbReference>
<feature type="domain" description="Bcl-2 Bcl-2 homology region 1-3" evidence="3">
    <location>
        <begin position="222"/>
        <end position="323"/>
    </location>
</feature>
<dbReference type="PROSITE" id="PS50062">
    <property type="entry name" value="BCL2_FAMILY"/>
    <property type="match status" value="1"/>
</dbReference>
<keyword evidence="4" id="KW-1185">Reference proteome</keyword>
<gene>
    <name evidence="5 6" type="primary">LOC111085677</name>
</gene>
<dbReference type="Proteomes" id="UP000694941">
    <property type="component" value="Unplaced"/>
</dbReference>
<organism evidence="4 5">
    <name type="scientific">Limulus polyphemus</name>
    <name type="common">Atlantic horseshoe crab</name>
    <dbReference type="NCBI Taxonomy" id="6850"/>
    <lineage>
        <taxon>Eukaryota</taxon>
        <taxon>Metazoa</taxon>
        <taxon>Ecdysozoa</taxon>
        <taxon>Arthropoda</taxon>
        <taxon>Chelicerata</taxon>
        <taxon>Merostomata</taxon>
        <taxon>Xiphosura</taxon>
        <taxon>Limulidae</taxon>
        <taxon>Limulus</taxon>
    </lineage>
</organism>
<evidence type="ECO:0000313" key="5">
    <source>
        <dbReference type="RefSeq" id="XP_022241091.1"/>
    </source>
</evidence>
<dbReference type="RefSeq" id="XP_022241091.1">
    <property type="nucleotide sequence ID" value="XM_022385383.1"/>
</dbReference>